<evidence type="ECO:0000256" key="5">
    <source>
        <dbReference type="ARBA" id="ARBA00038063"/>
    </source>
</evidence>
<comment type="function">
    <text evidence="7">Hydrolyzes ribosome-free peptidyl-tRNAs (with 1 or more amino acids incorporated), which drop off the ribosome during protein synthesis, or as a result of ribosome stalling.</text>
</comment>
<evidence type="ECO:0000256" key="6">
    <source>
        <dbReference type="ARBA" id="ARBA00050038"/>
    </source>
</evidence>
<dbReference type="FunFam" id="3.40.50.1470:FF:000001">
    <property type="entry name" value="Peptidyl-tRNA hydrolase"/>
    <property type="match status" value="1"/>
</dbReference>
<evidence type="ECO:0000256" key="4">
    <source>
        <dbReference type="ARBA" id="ARBA00022884"/>
    </source>
</evidence>
<gene>
    <name evidence="7" type="primary">pth</name>
    <name evidence="10" type="ORF">SAMN04488513_101864</name>
</gene>
<keyword evidence="7" id="KW-0963">Cytoplasm</keyword>
<feature type="site" description="Discriminates between blocked and unblocked aminoacyl-tRNA" evidence="7">
    <location>
        <position position="32"/>
    </location>
</feature>
<evidence type="ECO:0000256" key="2">
    <source>
        <dbReference type="ARBA" id="ARBA00022555"/>
    </source>
</evidence>
<organism evidence="10 11">
    <name type="scientific">Pseudozobellia thermophila</name>
    <dbReference type="NCBI Taxonomy" id="192903"/>
    <lineage>
        <taxon>Bacteria</taxon>
        <taxon>Pseudomonadati</taxon>
        <taxon>Bacteroidota</taxon>
        <taxon>Flavobacteriia</taxon>
        <taxon>Flavobacteriales</taxon>
        <taxon>Flavobacteriaceae</taxon>
        <taxon>Pseudozobellia</taxon>
    </lineage>
</organism>
<keyword evidence="3 7" id="KW-0378">Hydrolase</keyword>
<evidence type="ECO:0000256" key="8">
    <source>
        <dbReference type="RuleBase" id="RU000673"/>
    </source>
</evidence>
<evidence type="ECO:0000256" key="1">
    <source>
        <dbReference type="ARBA" id="ARBA00013260"/>
    </source>
</evidence>
<feature type="binding site" evidence="7">
    <location>
        <position position="86"/>
    </location>
    <ligand>
        <name>tRNA</name>
        <dbReference type="ChEBI" id="CHEBI:17843"/>
    </ligand>
</feature>
<comment type="catalytic activity">
    <reaction evidence="7 8">
        <text>an N-acyl-L-alpha-aminoacyl-tRNA + H2O = an N-acyl-L-amino acid + a tRNA + H(+)</text>
        <dbReference type="Rhea" id="RHEA:54448"/>
        <dbReference type="Rhea" id="RHEA-COMP:10123"/>
        <dbReference type="Rhea" id="RHEA-COMP:13883"/>
        <dbReference type="ChEBI" id="CHEBI:15377"/>
        <dbReference type="ChEBI" id="CHEBI:15378"/>
        <dbReference type="ChEBI" id="CHEBI:59874"/>
        <dbReference type="ChEBI" id="CHEBI:78442"/>
        <dbReference type="ChEBI" id="CHEBI:138191"/>
        <dbReference type="EC" id="3.1.1.29"/>
    </reaction>
</comment>
<feature type="binding site" evidence="7">
    <location>
        <position position="134"/>
    </location>
    <ligand>
        <name>tRNA</name>
        <dbReference type="ChEBI" id="CHEBI:17843"/>
    </ligand>
</feature>
<feature type="binding site" evidence="7">
    <location>
        <position position="37"/>
    </location>
    <ligand>
        <name>tRNA</name>
        <dbReference type="ChEBI" id="CHEBI:17843"/>
    </ligand>
</feature>
<dbReference type="HAMAP" id="MF_00083">
    <property type="entry name" value="Pept_tRNA_hydro_bact"/>
    <property type="match status" value="1"/>
</dbReference>
<proteinExistence type="inferred from homology"/>
<accession>A0A1M6CT64</accession>
<dbReference type="GO" id="GO:0072344">
    <property type="term" value="P:rescue of stalled ribosome"/>
    <property type="evidence" value="ECO:0007669"/>
    <property type="project" value="UniProtKB-UniRule"/>
</dbReference>
<dbReference type="PANTHER" id="PTHR17224:SF1">
    <property type="entry name" value="PEPTIDYL-TRNA HYDROLASE"/>
    <property type="match status" value="1"/>
</dbReference>
<feature type="active site" description="Proton acceptor" evidence="7">
    <location>
        <position position="42"/>
    </location>
</feature>
<evidence type="ECO:0000313" key="10">
    <source>
        <dbReference type="EMBL" id="SHI64051.1"/>
    </source>
</evidence>
<dbReference type="GO" id="GO:0005737">
    <property type="term" value="C:cytoplasm"/>
    <property type="evidence" value="ECO:0007669"/>
    <property type="project" value="UniProtKB-SubCell"/>
</dbReference>
<dbReference type="NCBIfam" id="TIGR00447">
    <property type="entry name" value="pth"/>
    <property type="match status" value="1"/>
</dbReference>
<dbReference type="RefSeq" id="WP_072988973.1">
    <property type="nucleotide sequence ID" value="NZ_FQYU01000001.1"/>
</dbReference>
<dbReference type="SUPFAM" id="SSF53178">
    <property type="entry name" value="Peptidyl-tRNA hydrolase-like"/>
    <property type="match status" value="1"/>
</dbReference>
<dbReference type="AlphaFoldDB" id="A0A1M6CT64"/>
<dbReference type="InterPro" id="IPR001328">
    <property type="entry name" value="Pept_tRNA_hydro"/>
</dbReference>
<comment type="subcellular location">
    <subcellularLocation>
        <location evidence="7">Cytoplasm</location>
    </subcellularLocation>
</comment>
<evidence type="ECO:0000256" key="3">
    <source>
        <dbReference type="ARBA" id="ARBA00022801"/>
    </source>
</evidence>
<dbReference type="PROSITE" id="PS01195">
    <property type="entry name" value="PEPT_TRNA_HYDROL_1"/>
    <property type="match status" value="1"/>
</dbReference>
<evidence type="ECO:0000256" key="7">
    <source>
        <dbReference type="HAMAP-Rule" id="MF_00083"/>
    </source>
</evidence>
<dbReference type="InterPro" id="IPR036416">
    <property type="entry name" value="Pept_tRNA_hydro_sf"/>
</dbReference>
<sequence length="209" mass="23594">MKSLLQWLFPSNKALLEETDTMKKFLIVGLGNIGEKYEETRHNIGFKVLDALAEKEAFTFETQKLGDVGTLKIKGRSVLCLKPSTYMNLSGKALKYWMEKERIPLENVLVITDDINLAFGTFRLKTKGSDGGHNGLKDIQNVLQTTAYNRFRFGVGANFGKGRQVEYVLGEWGEEERKALPERLDRATELIKSFVFAGVKNTMNTFNGT</sequence>
<dbReference type="Proteomes" id="UP000184543">
    <property type="component" value="Unassembled WGS sequence"/>
</dbReference>
<dbReference type="Pfam" id="PF01195">
    <property type="entry name" value="Pept_tRNA_hydro"/>
    <property type="match status" value="1"/>
</dbReference>
<keyword evidence="11" id="KW-1185">Reference proteome</keyword>
<evidence type="ECO:0000256" key="9">
    <source>
        <dbReference type="RuleBase" id="RU004320"/>
    </source>
</evidence>
<keyword evidence="4 7" id="KW-0694">RNA-binding</keyword>
<protein>
    <recommendedName>
        <fullName evidence="6 7">Peptidyl-tRNA hydrolase</fullName>
        <shortName evidence="7">Pth</shortName>
        <ecNumber evidence="1 7">3.1.1.29</ecNumber>
    </recommendedName>
</protein>
<feature type="binding site" evidence="7">
    <location>
        <position position="88"/>
    </location>
    <ligand>
        <name>tRNA</name>
        <dbReference type="ChEBI" id="CHEBI:17843"/>
    </ligand>
</feature>
<dbReference type="OrthoDB" id="9800507at2"/>
<feature type="site" description="Stabilizes the basic form of H active site to accept a proton" evidence="7">
    <location>
        <position position="113"/>
    </location>
</feature>
<dbReference type="InterPro" id="IPR018171">
    <property type="entry name" value="Pept_tRNA_hydro_CS"/>
</dbReference>
<dbReference type="PANTHER" id="PTHR17224">
    <property type="entry name" value="PEPTIDYL-TRNA HYDROLASE"/>
    <property type="match status" value="1"/>
</dbReference>
<keyword evidence="2 7" id="KW-0820">tRNA-binding</keyword>
<dbReference type="GO" id="GO:0004045">
    <property type="term" value="F:peptidyl-tRNA hydrolase activity"/>
    <property type="evidence" value="ECO:0007669"/>
    <property type="project" value="UniProtKB-UniRule"/>
</dbReference>
<dbReference type="STRING" id="192903.SAMN04488513_101864"/>
<dbReference type="EMBL" id="FQYU01000001">
    <property type="protein sequence ID" value="SHI64051.1"/>
    <property type="molecule type" value="Genomic_DNA"/>
</dbReference>
<dbReference type="GO" id="GO:0000049">
    <property type="term" value="F:tRNA binding"/>
    <property type="evidence" value="ECO:0007669"/>
    <property type="project" value="UniProtKB-UniRule"/>
</dbReference>
<comment type="subunit">
    <text evidence="7">Monomer.</text>
</comment>
<dbReference type="CDD" id="cd00462">
    <property type="entry name" value="PTH"/>
    <property type="match status" value="1"/>
</dbReference>
<comment type="similarity">
    <text evidence="5 7 9">Belongs to the PTH family.</text>
</comment>
<reference evidence="11" key="1">
    <citation type="submission" date="2016-11" db="EMBL/GenBank/DDBJ databases">
        <authorList>
            <person name="Varghese N."/>
            <person name="Submissions S."/>
        </authorList>
    </citation>
    <scope>NUCLEOTIDE SEQUENCE [LARGE SCALE GENOMIC DNA]</scope>
    <source>
        <strain evidence="11">DSM 19858</strain>
    </source>
</reference>
<dbReference type="GO" id="GO:0006515">
    <property type="term" value="P:protein quality control for misfolded or incompletely synthesized proteins"/>
    <property type="evidence" value="ECO:0007669"/>
    <property type="project" value="UniProtKB-UniRule"/>
</dbReference>
<dbReference type="Gene3D" id="3.40.50.1470">
    <property type="entry name" value="Peptidyl-tRNA hydrolase"/>
    <property type="match status" value="1"/>
</dbReference>
<dbReference type="EC" id="3.1.1.29" evidence="1 7"/>
<evidence type="ECO:0000313" key="11">
    <source>
        <dbReference type="Proteomes" id="UP000184543"/>
    </source>
</evidence>
<comment type="function">
    <text evidence="7">Catalyzes the release of premature peptidyl moieties from peptidyl-tRNA molecules trapped in stalled 50S ribosomal subunits, and thus maintains levels of free tRNAs and 50S ribosomes.</text>
</comment>
<name>A0A1M6CT64_9FLAO</name>
<dbReference type="PROSITE" id="PS01196">
    <property type="entry name" value="PEPT_TRNA_HYDROL_2"/>
    <property type="match status" value="1"/>
</dbReference>